<dbReference type="Gene3D" id="3.90.1200.10">
    <property type="match status" value="1"/>
</dbReference>
<reference evidence="2" key="1">
    <citation type="submission" date="2020-10" db="EMBL/GenBank/DDBJ databases">
        <authorList>
            <person name="Gilroy R."/>
        </authorList>
    </citation>
    <scope>NUCLEOTIDE SEQUENCE</scope>
    <source>
        <strain evidence="2">10669</strain>
    </source>
</reference>
<dbReference type="Pfam" id="PF01636">
    <property type="entry name" value="APH"/>
    <property type="match status" value="1"/>
</dbReference>
<gene>
    <name evidence="2" type="ORF">IAC75_00575</name>
</gene>
<comment type="caution">
    <text evidence="2">The sequence shown here is derived from an EMBL/GenBank/DDBJ whole genome shotgun (WGS) entry which is preliminary data.</text>
</comment>
<sequence>MRASLIAKQFAVAGHLISVEPYGSGNVNDTYLAIFRTTFSEERFILQRVRRAVFPRPENIMRNMRIVTDVCHRKLEEVNEHSDRIWQLPKIIQTRDGHDFYIDGDGDLWRAISNIASAVSYEKVQSPDHAYEAGTVLGHFQKLISDIPCESLSYAIEGFHITPGYLAQMDETLKTPLAQDLLSHSREARTCLKFIEDRRDFCSVFENAKKEGRLHLRPTHGDPKVANILIDEKTGKGTCIVDLDTIQPGLVHADIGDAVRSCCNPAGEDASDLHSVVFDTELFSAIYRGYMSYAKDFFTNEDHAYMFDAIRILPLELGIRFFADYLAGDVYFKTRHKEHNLKRALVQLKLAESVEAREGRIRKVLG</sequence>
<organism evidence="2 3">
    <name type="scientific">Candidatus Spyradosoma merdigallinarum</name>
    <dbReference type="NCBI Taxonomy" id="2840950"/>
    <lineage>
        <taxon>Bacteria</taxon>
        <taxon>Pseudomonadati</taxon>
        <taxon>Verrucomicrobiota</taxon>
        <taxon>Opitutia</taxon>
        <taxon>Opitutia incertae sedis</taxon>
        <taxon>Candidatus Spyradosoma</taxon>
    </lineage>
</organism>
<dbReference type="InterPro" id="IPR002575">
    <property type="entry name" value="Aminoglycoside_PTrfase"/>
</dbReference>
<dbReference type="InterPro" id="IPR050249">
    <property type="entry name" value="Pseudomonas-type_ThrB"/>
</dbReference>
<feature type="domain" description="Aminoglycoside phosphotransferase" evidence="1">
    <location>
        <begin position="19"/>
        <end position="268"/>
    </location>
</feature>
<dbReference type="SUPFAM" id="SSF56112">
    <property type="entry name" value="Protein kinase-like (PK-like)"/>
    <property type="match status" value="1"/>
</dbReference>
<evidence type="ECO:0000313" key="3">
    <source>
        <dbReference type="Proteomes" id="UP000886812"/>
    </source>
</evidence>
<name>A0A9D1NJJ9_9BACT</name>
<dbReference type="PANTHER" id="PTHR21064">
    <property type="entry name" value="AMINOGLYCOSIDE PHOSPHOTRANSFERASE DOMAIN-CONTAINING PROTEIN-RELATED"/>
    <property type="match status" value="1"/>
</dbReference>
<dbReference type="EMBL" id="DVOG01000016">
    <property type="protein sequence ID" value="HIV03633.1"/>
    <property type="molecule type" value="Genomic_DNA"/>
</dbReference>
<dbReference type="InterPro" id="IPR011009">
    <property type="entry name" value="Kinase-like_dom_sf"/>
</dbReference>
<accession>A0A9D1NJJ9</accession>
<dbReference type="Proteomes" id="UP000886812">
    <property type="component" value="Unassembled WGS sequence"/>
</dbReference>
<protein>
    <submittedName>
        <fullName evidence="2">Aminoglycoside phosphotransferase family protein</fullName>
    </submittedName>
</protein>
<proteinExistence type="predicted"/>
<evidence type="ECO:0000313" key="2">
    <source>
        <dbReference type="EMBL" id="HIV03633.1"/>
    </source>
</evidence>
<dbReference type="PANTHER" id="PTHR21064:SF5">
    <property type="entry name" value="SLR1880 PROTEIN"/>
    <property type="match status" value="1"/>
</dbReference>
<evidence type="ECO:0000259" key="1">
    <source>
        <dbReference type="Pfam" id="PF01636"/>
    </source>
</evidence>
<reference evidence="2" key="2">
    <citation type="journal article" date="2021" name="PeerJ">
        <title>Extensive microbial diversity within the chicken gut microbiome revealed by metagenomics and culture.</title>
        <authorList>
            <person name="Gilroy R."/>
            <person name="Ravi A."/>
            <person name="Getino M."/>
            <person name="Pursley I."/>
            <person name="Horton D.L."/>
            <person name="Alikhan N.F."/>
            <person name="Baker D."/>
            <person name="Gharbi K."/>
            <person name="Hall N."/>
            <person name="Watson M."/>
            <person name="Adriaenssens E.M."/>
            <person name="Foster-Nyarko E."/>
            <person name="Jarju S."/>
            <person name="Secka A."/>
            <person name="Antonio M."/>
            <person name="Oren A."/>
            <person name="Chaudhuri R.R."/>
            <person name="La Ragione R."/>
            <person name="Hildebrand F."/>
            <person name="Pallen M.J."/>
        </authorList>
    </citation>
    <scope>NUCLEOTIDE SEQUENCE</scope>
    <source>
        <strain evidence="2">10669</strain>
    </source>
</reference>
<dbReference type="AlphaFoldDB" id="A0A9D1NJJ9"/>